<name>A0A919BCX0_9GAMM</name>
<organism evidence="4 5">
    <name type="scientific">Thalassotalea marina</name>
    <dbReference type="NCBI Taxonomy" id="1673741"/>
    <lineage>
        <taxon>Bacteria</taxon>
        <taxon>Pseudomonadati</taxon>
        <taxon>Pseudomonadota</taxon>
        <taxon>Gammaproteobacteria</taxon>
        <taxon>Alteromonadales</taxon>
        <taxon>Colwelliaceae</taxon>
        <taxon>Thalassotalea</taxon>
    </lineage>
</organism>
<dbReference type="InterPro" id="IPR011330">
    <property type="entry name" value="Glyco_hydro/deAcase_b/a-brl"/>
</dbReference>
<dbReference type="RefSeq" id="WP_386006108.1">
    <property type="nucleotide sequence ID" value="NZ_JBHUDA010000014.1"/>
</dbReference>
<dbReference type="SMART" id="SM00495">
    <property type="entry name" value="ChtBD3"/>
    <property type="match status" value="2"/>
</dbReference>
<keyword evidence="5" id="KW-1185">Reference proteome</keyword>
<keyword evidence="2" id="KW-0732">Signal</keyword>
<dbReference type="PANTHER" id="PTHR10587:SF125">
    <property type="entry name" value="POLYSACCHARIDE DEACETYLASE YHEN-RELATED"/>
    <property type="match status" value="1"/>
</dbReference>
<sequence>MMKLTHLACGIALAVATTAASAGDKIIYLTFDDGPMNATPALIDILDEAGVKATFYFNGWHFDGIGDENEDQAVAALQKALDSGHIIANHSYSHMVHNCVGKTDVDANSGAECNATAMHNVRSYQNPALDASKFDKNLGSFRQYIPNIDSYPNFKGTSLARLPYTNGWRVSRDFKSDGLCATTDEFQPWDPRNQCDPANPFHSSLMGIEVSSLLADKGYVIHGWDLDWAPENWGIQFPAESLTEPDVLVAKVGAAMNSCAPKTLKPDNSTSHTFPCGHPLHNDKVVILTHDFLFEDGKRGQGATKNLPKLREFLALAKAAGYTFDTLDNYAPAWQENVSYQAGDYVSQGNVIYKAVIAHTSQAPWAPVKDGSNLWVVDMASRLWASNVAYKAGEEVVYKNATYRVTIDHTSQTGWEPDAAASVTLFDKL</sequence>
<dbReference type="InterPro" id="IPR050248">
    <property type="entry name" value="Polysacc_deacetylase_ArnD"/>
</dbReference>
<dbReference type="GO" id="GO:0030246">
    <property type="term" value="F:carbohydrate binding"/>
    <property type="evidence" value="ECO:0007669"/>
    <property type="project" value="InterPro"/>
</dbReference>
<dbReference type="GO" id="GO:0016810">
    <property type="term" value="F:hydrolase activity, acting on carbon-nitrogen (but not peptide) bonds"/>
    <property type="evidence" value="ECO:0007669"/>
    <property type="project" value="InterPro"/>
</dbReference>
<dbReference type="Proteomes" id="UP000623842">
    <property type="component" value="Unassembled WGS sequence"/>
</dbReference>
<feature type="chain" id="PRO_5037380305" evidence="2">
    <location>
        <begin position="23"/>
        <end position="429"/>
    </location>
</feature>
<protein>
    <submittedName>
        <fullName evidence="4">Dehydrogenase</fullName>
    </submittedName>
</protein>
<dbReference type="Gene3D" id="3.20.20.370">
    <property type="entry name" value="Glycoside hydrolase/deacetylase"/>
    <property type="match status" value="1"/>
</dbReference>
<evidence type="ECO:0000256" key="1">
    <source>
        <dbReference type="ARBA" id="ARBA00022801"/>
    </source>
</evidence>
<accession>A0A919BCX0</accession>
<dbReference type="EMBL" id="BNCK01000001">
    <property type="protein sequence ID" value="GHF79732.1"/>
    <property type="molecule type" value="Genomic_DNA"/>
</dbReference>
<dbReference type="GO" id="GO:0004553">
    <property type="term" value="F:hydrolase activity, hydrolyzing O-glycosyl compounds"/>
    <property type="evidence" value="ECO:0007669"/>
    <property type="project" value="InterPro"/>
</dbReference>
<dbReference type="SUPFAM" id="SSF88713">
    <property type="entry name" value="Glycoside hydrolase/deacetylase"/>
    <property type="match status" value="1"/>
</dbReference>
<evidence type="ECO:0000313" key="5">
    <source>
        <dbReference type="Proteomes" id="UP000623842"/>
    </source>
</evidence>
<comment type="caution">
    <text evidence="4">The sequence shown here is derived from an EMBL/GenBank/DDBJ whole genome shotgun (WGS) entry which is preliminary data.</text>
</comment>
<dbReference type="CDD" id="cd12214">
    <property type="entry name" value="ChiA1_BD"/>
    <property type="match status" value="2"/>
</dbReference>
<dbReference type="PANTHER" id="PTHR10587">
    <property type="entry name" value="GLYCOSYL TRANSFERASE-RELATED"/>
    <property type="match status" value="1"/>
</dbReference>
<reference evidence="4" key="2">
    <citation type="submission" date="2020-09" db="EMBL/GenBank/DDBJ databases">
        <authorList>
            <person name="Sun Q."/>
            <person name="Kim S."/>
        </authorList>
    </citation>
    <scope>NUCLEOTIDE SEQUENCE</scope>
    <source>
        <strain evidence="4">KCTC 42731</strain>
    </source>
</reference>
<dbReference type="InterPro" id="IPR003610">
    <property type="entry name" value="CBM5/12"/>
</dbReference>
<dbReference type="Gene3D" id="2.10.10.20">
    <property type="entry name" value="Carbohydrate-binding module superfamily 5/12"/>
    <property type="match status" value="2"/>
</dbReference>
<dbReference type="GO" id="GO:0005975">
    <property type="term" value="P:carbohydrate metabolic process"/>
    <property type="evidence" value="ECO:0007669"/>
    <property type="project" value="InterPro"/>
</dbReference>
<dbReference type="PROSITE" id="PS51677">
    <property type="entry name" value="NODB"/>
    <property type="match status" value="1"/>
</dbReference>
<dbReference type="SUPFAM" id="SSF51055">
    <property type="entry name" value="Carbohydrate binding domain"/>
    <property type="match status" value="2"/>
</dbReference>
<dbReference type="InterPro" id="IPR036573">
    <property type="entry name" value="CBM_sf_5/12"/>
</dbReference>
<gene>
    <name evidence="4" type="ORF">GCM10017161_03650</name>
</gene>
<dbReference type="AlphaFoldDB" id="A0A919BCX0"/>
<dbReference type="InterPro" id="IPR002509">
    <property type="entry name" value="NODB_dom"/>
</dbReference>
<evidence type="ECO:0000313" key="4">
    <source>
        <dbReference type="EMBL" id="GHF79732.1"/>
    </source>
</evidence>
<evidence type="ECO:0000259" key="3">
    <source>
        <dbReference type="PROSITE" id="PS51677"/>
    </source>
</evidence>
<proteinExistence type="predicted"/>
<keyword evidence="1" id="KW-0378">Hydrolase</keyword>
<dbReference type="Pfam" id="PF01522">
    <property type="entry name" value="Polysacc_deac_1"/>
    <property type="match status" value="1"/>
</dbReference>
<evidence type="ECO:0000256" key="2">
    <source>
        <dbReference type="SAM" id="SignalP"/>
    </source>
</evidence>
<dbReference type="Pfam" id="PF02839">
    <property type="entry name" value="CBM_5_12"/>
    <property type="match status" value="2"/>
</dbReference>
<feature type="domain" description="NodB homology" evidence="3">
    <location>
        <begin position="25"/>
        <end position="325"/>
    </location>
</feature>
<reference evidence="4" key="1">
    <citation type="journal article" date="2014" name="Int. J. Syst. Evol. Microbiol.">
        <title>Complete genome sequence of Corynebacterium casei LMG S-19264T (=DSM 44701T), isolated from a smear-ripened cheese.</title>
        <authorList>
            <consortium name="US DOE Joint Genome Institute (JGI-PGF)"/>
            <person name="Walter F."/>
            <person name="Albersmeier A."/>
            <person name="Kalinowski J."/>
            <person name="Ruckert C."/>
        </authorList>
    </citation>
    <scope>NUCLEOTIDE SEQUENCE</scope>
    <source>
        <strain evidence="4">KCTC 42731</strain>
    </source>
</reference>
<dbReference type="GO" id="GO:0005576">
    <property type="term" value="C:extracellular region"/>
    <property type="evidence" value="ECO:0007669"/>
    <property type="project" value="InterPro"/>
</dbReference>
<feature type="signal peptide" evidence="2">
    <location>
        <begin position="1"/>
        <end position="22"/>
    </location>
</feature>